<protein>
    <submittedName>
        <fullName evidence="2">Uncharacterized protein</fullName>
    </submittedName>
</protein>
<dbReference type="EMBL" id="CP022423">
    <property type="protein sequence ID" value="ASM77901.1"/>
    <property type="molecule type" value="Genomic_DNA"/>
</dbReference>
<reference evidence="2 3" key="1">
    <citation type="submission" date="2017-07" db="EMBL/GenBank/DDBJ databases">
        <title>Complete Genome Sequence of the cosmetic ferment Vitreoscilla filiformis (ATCC15551).</title>
        <authorList>
            <person name="Contreras S."/>
            <person name="Sagory-Zalkind P."/>
            <person name="Blanquart H."/>
            <person name="Iltis A."/>
            <person name="Morand S.C."/>
        </authorList>
    </citation>
    <scope>NUCLEOTIDE SEQUENCE [LARGE SCALE GENOMIC DNA]</scope>
    <source>
        <strain evidence="2 3">ATCC 15551</strain>
    </source>
</reference>
<gene>
    <name evidence="2" type="ORF">VITFI_CDS2123</name>
</gene>
<proteinExistence type="predicted"/>
<name>A0A221KFV2_VITFI</name>
<evidence type="ECO:0000313" key="2">
    <source>
        <dbReference type="EMBL" id="ASM77901.1"/>
    </source>
</evidence>
<dbReference type="AlphaFoldDB" id="A0A221KFV2"/>
<dbReference type="KEGG" id="vff:VITFI_CDS2123"/>
<dbReference type="Proteomes" id="UP000199729">
    <property type="component" value="Chromosome"/>
</dbReference>
<sequence length="64" mass="6332">MTSVVGSVVPVLPVAKGVADVLTGRRDSTEVVVNTVVSTGAPVVLGAALGPVGVLAGLFVSLFW</sequence>
<feature type="transmembrane region" description="Helical" evidence="1">
    <location>
        <begin position="43"/>
        <end position="63"/>
    </location>
</feature>
<accession>A0A221KFV2</accession>
<keyword evidence="1" id="KW-1133">Transmembrane helix</keyword>
<organism evidence="2 3">
    <name type="scientific">Vitreoscilla filiformis</name>
    <dbReference type="NCBI Taxonomy" id="63"/>
    <lineage>
        <taxon>Bacteria</taxon>
        <taxon>Pseudomonadati</taxon>
        <taxon>Pseudomonadota</taxon>
        <taxon>Betaproteobacteria</taxon>
        <taxon>Neisseriales</taxon>
        <taxon>Neisseriaceae</taxon>
        <taxon>Vitreoscilla</taxon>
    </lineage>
</organism>
<keyword evidence="1" id="KW-0812">Transmembrane</keyword>
<evidence type="ECO:0000256" key="1">
    <source>
        <dbReference type="SAM" id="Phobius"/>
    </source>
</evidence>
<keyword evidence="3" id="KW-1185">Reference proteome</keyword>
<evidence type="ECO:0000313" key="3">
    <source>
        <dbReference type="Proteomes" id="UP000199729"/>
    </source>
</evidence>
<keyword evidence="1" id="KW-0472">Membrane</keyword>